<accession>I3TS32</accession>
<proteinExistence type="predicted"/>
<evidence type="ECO:0000313" key="6">
    <source>
        <dbReference type="Proteomes" id="UP000005258"/>
    </source>
</evidence>
<dbReference type="PATRIC" id="fig|1110502.3.peg.3824"/>
<feature type="domain" description="AMP-dependent synthetase/ligase" evidence="4">
    <location>
        <begin position="36"/>
        <end position="452"/>
    </location>
</feature>
<dbReference type="SUPFAM" id="SSF56801">
    <property type="entry name" value="Acetyl-CoA synthetase-like"/>
    <property type="match status" value="1"/>
</dbReference>
<evidence type="ECO:0000256" key="1">
    <source>
        <dbReference type="ARBA" id="ARBA00022741"/>
    </source>
</evidence>
<keyword evidence="1" id="KW-0547">Nucleotide-binding</keyword>
<dbReference type="Pfam" id="PF00501">
    <property type="entry name" value="AMP-binding"/>
    <property type="match status" value="1"/>
</dbReference>
<evidence type="ECO:0000256" key="2">
    <source>
        <dbReference type="ARBA" id="ARBA00022840"/>
    </source>
</evidence>
<keyword evidence="5" id="KW-0614">Plasmid</keyword>
<dbReference type="InterPro" id="IPR000873">
    <property type="entry name" value="AMP-dep_synth/lig_dom"/>
</dbReference>
<feature type="region of interest" description="Disordered" evidence="3">
    <location>
        <begin position="1"/>
        <end position="24"/>
    </location>
</feature>
<gene>
    <name evidence="5" type="ordered locus">TMO_a0167</name>
</gene>
<dbReference type="PROSITE" id="PS00455">
    <property type="entry name" value="AMP_BINDING"/>
    <property type="match status" value="1"/>
</dbReference>
<reference evidence="5 6" key="1">
    <citation type="journal article" date="2012" name="J. Am. Chem. Soc.">
        <title>Bacterial biosynthesis and maturation of the didemnin anti-cancer agents.</title>
        <authorList>
            <person name="Xu Y."/>
            <person name="Kersten R.D."/>
            <person name="Nam S.J."/>
            <person name="Lu L."/>
            <person name="Al-Suwailem A.M."/>
            <person name="Zheng H."/>
            <person name="Fenical W."/>
            <person name="Dorrestein P.C."/>
            <person name="Moore B.S."/>
            <person name="Qian P.Y."/>
        </authorList>
    </citation>
    <scope>NUCLEOTIDE SEQUENCE [LARGE SCALE GENOMIC DNA]</scope>
    <source>
        <strain evidence="5 6">KA081020-065</strain>
    </source>
</reference>
<organism evidence="5 6">
    <name type="scientific">Tistrella mobilis (strain KA081020-065)</name>
    <dbReference type="NCBI Taxonomy" id="1110502"/>
    <lineage>
        <taxon>Bacteria</taxon>
        <taxon>Pseudomonadati</taxon>
        <taxon>Pseudomonadota</taxon>
        <taxon>Alphaproteobacteria</taxon>
        <taxon>Geminicoccales</taxon>
        <taxon>Geminicoccaceae</taxon>
        <taxon>Tistrella</taxon>
    </lineage>
</organism>
<dbReference type="EMBL" id="CP003237">
    <property type="protein sequence ID" value="AFK55570.1"/>
    <property type="molecule type" value="Genomic_DNA"/>
</dbReference>
<dbReference type="GO" id="GO:0005524">
    <property type="term" value="F:ATP binding"/>
    <property type="evidence" value="ECO:0007669"/>
    <property type="project" value="UniProtKB-KW"/>
</dbReference>
<dbReference type="GO" id="GO:0004467">
    <property type="term" value="F:long-chain fatty acid-CoA ligase activity"/>
    <property type="evidence" value="ECO:0007669"/>
    <property type="project" value="TreeGrafter"/>
</dbReference>
<dbReference type="KEGG" id="tmo:TMO_a0167"/>
<dbReference type="PANTHER" id="PTHR43272">
    <property type="entry name" value="LONG-CHAIN-FATTY-ACID--COA LIGASE"/>
    <property type="match status" value="1"/>
</dbReference>
<dbReference type="PANTHER" id="PTHR43272:SF33">
    <property type="entry name" value="AMP-BINDING DOMAIN-CONTAINING PROTEIN-RELATED"/>
    <property type="match status" value="1"/>
</dbReference>
<dbReference type="AlphaFoldDB" id="I3TS32"/>
<dbReference type="InterPro" id="IPR042099">
    <property type="entry name" value="ANL_N_sf"/>
</dbReference>
<protein>
    <submittedName>
        <fullName evidence="5">AMP-dependent synthetase and ligase</fullName>
    </submittedName>
</protein>
<dbReference type="Proteomes" id="UP000005258">
    <property type="component" value="Plasmid pTM1"/>
</dbReference>
<keyword evidence="2" id="KW-0067">ATP-binding</keyword>
<evidence type="ECO:0000313" key="5">
    <source>
        <dbReference type="EMBL" id="AFK55570.1"/>
    </source>
</evidence>
<name>I3TS32_TISMK</name>
<sequence length="656" mass="70708">MRPERMATADIAPARAMPAGHAPGRNGPAVPAILAVNARDHGDRPALRERERGIWRVWSWRDYHRRVMEIAAGLDALGFGPGEALAVLGDNRAALYFGTVAAMTLGGFAAPVFPDVPPGELEHFTRTARPRFALAEDQEQTDKLLALRSATGLPEIIIYDDPRGITGYAEAGLVALDDVAARGRALLDADPALAGALAGRADGGDVAVLLHSSGTTGAPKGIPITHAQALAAVTAAAAAGCFREGDEHIAYLPMAWVGDFVFSIAGAMALRFVVNVPERQETVARDLREVAPTLYLAAPRAWDLMLTRVQVGMAESTPVKRWIYDRFIGLATRIERDRLAGRRPSAGRRLLRALGEPLVYAPVKDHLGLSRAGRAYTGGESIGEDTYLFFRALGIDLRQFYGQTESCALVVCQTGDDASPHTVGRPLPGVELRLSEAGEILIGAGSVFGGYLGGGDTVVETDPQGRRWLHTGDAGHLDARGELVVLGRMGDLRRTADGTRFIAGHVENRLKFSRFVRNAAVFGDGRPHLAALICIDEQAVGQWAQGQGIPWTSYAELSQHPEVVDLISSVVSEANAGLEPGQRVRRFADLHKDFDADDGEITRTRKLRRKLIETRYAALIDALYGTADAVEIEIAITYETGAEGTIRRRIRLKEVG</sequence>
<evidence type="ECO:0000256" key="3">
    <source>
        <dbReference type="SAM" id="MobiDB-lite"/>
    </source>
</evidence>
<dbReference type="InterPro" id="IPR020845">
    <property type="entry name" value="AMP-binding_CS"/>
</dbReference>
<geneLocation type="plasmid" evidence="5 6">
    <name>pTM1</name>
</geneLocation>
<dbReference type="Gene3D" id="3.40.50.12780">
    <property type="entry name" value="N-terminal domain of ligase-like"/>
    <property type="match status" value="1"/>
</dbReference>
<keyword evidence="6" id="KW-1185">Reference proteome</keyword>
<evidence type="ECO:0000259" key="4">
    <source>
        <dbReference type="Pfam" id="PF00501"/>
    </source>
</evidence>
<dbReference type="Pfam" id="PF23562">
    <property type="entry name" value="AMP-binding_C_3"/>
    <property type="match status" value="1"/>
</dbReference>
<dbReference type="GO" id="GO:0016020">
    <property type="term" value="C:membrane"/>
    <property type="evidence" value="ECO:0007669"/>
    <property type="project" value="TreeGrafter"/>
</dbReference>
<dbReference type="HOGENOM" id="CLU_000022_45_5_5"/>
<keyword evidence="5" id="KW-0436">Ligase</keyword>